<evidence type="ECO:0000259" key="1">
    <source>
        <dbReference type="Pfam" id="PF12671"/>
    </source>
</evidence>
<name>A0A2S7MWX7_9BACI</name>
<organism evidence="2 3">
    <name type="scientific">Pradoshia eiseniae</name>
    <dbReference type="NCBI Taxonomy" id="2064768"/>
    <lineage>
        <taxon>Bacteria</taxon>
        <taxon>Bacillati</taxon>
        <taxon>Bacillota</taxon>
        <taxon>Bacilli</taxon>
        <taxon>Bacillales</taxon>
        <taxon>Bacillaceae</taxon>
        <taxon>Pradoshia</taxon>
    </lineage>
</organism>
<dbReference type="PANTHER" id="PTHR40032">
    <property type="entry name" value="EXPORTED PROTEIN-RELATED"/>
    <property type="match status" value="1"/>
</dbReference>
<accession>A0A2S7MWX7</accession>
<evidence type="ECO:0000313" key="2">
    <source>
        <dbReference type="EMBL" id="PQD94269.1"/>
    </source>
</evidence>
<proteinExistence type="predicted"/>
<dbReference type="PANTHER" id="PTHR40032:SF1">
    <property type="entry name" value="EXPORTED PROTEIN"/>
    <property type="match status" value="1"/>
</dbReference>
<evidence type="ECO:0000313" key="3">
    <source>
        <dbReference type="Proteomes" id="UP000239663"/>
    </source>
</evidence>
<keyword evidence="3" id="KW-1185">Reference proteome</keyword>
<dbReference type="OrthoDB" id="9812429at2"/>
<dbReference type="AlphaFoldDB" id="A0A2S7MWX7"/>
<sequence>MKEKLENLLKERIALLAGERKQSRSSQNERLMKKKKSLKQRGGHLVKVMGRGNIEKMTEREAIYTIHWSFAIKHGDQFYIEEEVERRRADFSSGELIGDIELIVPSDGELDRNWMVSDTMRSWPAFRYDRLKAVQYAERWWNEFNPSYPKFNDDCTNFISQCLHAGGVPMWGQPERTRGWWIDGKSNWSYSWTVAHAFMLMLKGAGWTVEVESPSELVMGDIICYDFEGDGRFNHNTIVTGMDGYGNPLVNAHTTNSRMRFWNYEDSTAYTPNIQYKFFHIKAR</sequence>
<dbReference type="RefSeq" id="WP_104850436.1">
    <property type="nucleotide sequence ID" value="NZ_PKOZ01000012.1"/>
</dbReference>
<dbReference type="InterPro" id="IPR024301">
    <property type="entry name" value="Amidase_6"/>
</dbReference>
<reference evidence="2 3" key="1">
    <citation type="submission" date="2017-12" db="EMBL/GenBank/DDBJ databases">
        <title>Taxonomic description and draft genome of Pradoshia cofamensis Gen. nov., sp. nov., a thermotolerant bacillale isolated from anterior gut of earthworm Eisenia fetida.</title>
        <authorList>
            <person name="Saha T."/>
            <person name="Chakraborty R."/>
        </authorList>
    </citation>
    <scope>NUCLEOTIDE SEQUENCE [LARGE SCALE GENOMIC DNA]</scope>
    <source>
        <strain evidence="2 3">EAG3</strain>
    </source>
</reference>
<dbReference type="EMBL" id="PKOZ01000012">
    <property type="protein sequence ID" value="PQD94269.1"/>
    <property type="molecule type" value="Genomic_DNA"/>
</dbReference>
<dbReference type="Proteomes" id="UP000239663">
    <property type="component" value="Unassembled WGS sequence"/>
</dbReference>
<protein>
    <recommendedName>
        <fullName evidence="1">Putative amidase domain-containing protein</fullName>
    </recommendedName>
</protein>
<gene>
    <name evidence="2" type="ORF">CYL18_15485</name>
</gene>
<comment type="caution">
    <text evidence="2">The sequence shown here is derived from an EMBL/GenBank/DDBJ whole genome shotgun (WGS) entry which is preliminary data.</text>
</comment>
<feature type="domain" description="Putative amidase" evidence="1">
    <location>
        <begin position="127"/>
        <end position="278"/>
    </location>
</feature>
<dbReference type="Pfam" id="PF12671">
    <property type="entry name" value="Amidase_6"/>
    <property type="match status" value="1"/>
</dbReference>